<keyword evidence="4" id="KW-1185">Reference proteome</keyword>
<dbReference type="PANTHER" id="PTHR46670:SF3">
    <property type="entry name" value="ENDONUCLEASE_EXONUCLEASE_PHOSPHATASE DOMAIN-CONTAINING PROTEIN"/>
    <property type="match status" value="1"/>
</dbReference>
<dbReference type="EMBL" id="CAAALY010292351">
    <property type="protein sequence ID" value="VEL44231.1"/>
    <property type="molecule type" value="Genomic_DNA"/>
</dbReference>
<feature type="non-terminal residue" evidence="3">
    <location>
        <position position="361"/>
    </location>
</feature>
<dbReference type="Gene3D" id="3.60.10.10">
    <property type="entry name" value="Endonuclease/exonuclease/phosphatase"/>
    <property type="match status" value="1"/>
</dbReference>
<evidence type="ECO:0000256" key="1">
    <source>
        <dbReference type="SAM" id="SignalP"/>
    </source>
</evidence>
<gene>
    <name evidence="3" type="ORF">PXEA_LOCUS37671</name>
</gene>
<dbReference type="Pfam" id="PF03372">
    <property type="entry name" value="Exo_endo_phos"/>
    <property type="match status" value="1"/>
</dbReference>
<feature type="domain" description="Endonuclease/exonuclease/phosphatase" evidence="2">
    <location>
        <begin position="131"/>
        <end position="332"/>
    </location>
</feature>
<dbReference type="SUPFAM" id="SSF56219">
    <property type="entry name" value="DNase I-like"/>
    <property type="match status" value="1"/>
</dbReference>
<keyword evidence="1" id="KW-0732">Signal</keyword>
<reference evidence="3" key="1">
    <citation type="submission" date="2018-11" db="EMBL/GenBank/DDBJ databases">
        <authorList>
            <consortium name="Pathogen Informatics"/>
        </authorList>
    </citation>
    <scope>NUCLEOTIDE SEQUENCE</scope>
</reference>
<proteinExistence type="predicted"/>
<feature type="chain" id="PRO_5019197008" description="Endonuclease/exonuclease/phosphatase domain-containing protein" evidence="1">
    <location>
        <begin position="20"/>
        <end position="361"/>
    </location>
</feature>
<evidence type="ECO:0000313" key="3">
    <source>
        <dbReference type="EMBL" id="VEL44231.1"/>
    </source>
</evidence>
<feature type="signal peptide" evidence="1">
    <location>
        <begin position="1"/>
        <end position="19"/>
    </location>
</feature>
<dbReference type="OrthoDB" id="10072198at2759"/>
<name>A0A448XSY1_9PLAT</name>
<dbReference type="GO" id="GO:0003824">
    <property type="term" value="F:catalytic activity"/>
    <property type="evidence" value="ECO:0007669"/>
    <property type="project" value="InterPro"/>
</dbReference>
<sequence>MLYPAFLLLSLSCFIKHFSLPPPASPTSIQISASLLSSPSLSTHEVYKVLCLAIPQNSSFSYKRRTYKSHSHLVFLSFLLLAAGDISPNPGPYPIPVISRPRAPSLRSKFQQYRTLTPIPKNPVNLSCALWNARSVCNKLTAIHDHFIANSFNLLALTETWLSPTDTASPAALSYGGLHLTHTPRPGNRPGGGVGLLLSPRCTFKVLPPVPSLSFSSFEAHCIRLFSPVSLCIAVIYRPPGPTAQFLDNFAAWLPYFLSSNIPSIILGDFNIPVNNINNSSVSKLLSLTSSLGLSLCSDSPSHSNGNALDLIFTRLCSTTNFTNSPFPLSDHNMLTFQLSLTPSSPPAIPQTRTYRDLQAV</sequence>
<evidence type="ECO:0000313" key="4">
    <source>
        <dbReference type="Proteomes" id="UP000784294"/>
    </source>
</evidence>
<organism evidence="3 4">
    <name type="scientific">Protopolystoma xenopodis</name>
    <dbReference type="NCBI Taxonomy" id="117903"/>
    <lineage>
        <taxon>Eukaryota</taxon>
        <taxon>Metazoa</taxon>
        <taxon>Spiralia</taxon>
        <taxon>Lophotrochozoa</taxon>
        <taxon>Platyhelminthes</taxon>
        <taxon>Monogenea</taxon>
        <taxon>Polyopisthocotylea</taxon>
        <taxon>Polystomatidea</taxon>
        <taxon>Polystomatidae</taxon>
        <taxon>Protopolystoma</taxon>
    </lineage>
</organism>
<comment type="caution">
    <text evidence="3">The sequence shown here is derived from an EMBL/GenBank/DDBJ whole genome shotgun (WGS) entry which is preliminary data.</text>
</comment>
<dbReference type="AlphaFoldDB" id="A0A448XSY1"/>
<dbReference type="PANTHER" id="PTHR46670">
    <property type="entry name" value="ENDO/EXONUCLEASE/PHOSPHATASE DOMAIN-CONTAINING PROTEIN"/>
    <property type="match status" value="1"/>
</dbReference>
<evidence type="ECO:0000259" key="2">
    <source>
        <dbReference type="Pfam" id="PF03372"/>
    </source>
</evidence>
<protein>
    <recommendedName>
        <fullName evidence="2">Endonuclease/exonuclease/phosphatase domain-containing protein</fullName>
    </recommendedName>
</protein>
<dbReference type="InterPro" id="IPR005135">
    <property type="entry name" value="Endo/exonuclease/phosphatase"/>
</dbReference>
<accession>A0A448XSY1</accession>
<dbReference type="Proteomes" id="UP000784294">
    <property type="component" value="Unassembled WGS sequence"/>
</dbReference>
<dbReference type="InterPro" id="IPR036691">
    <property type="entry name" value="Endo/exonu/phosph_ase_sf"/>
</dbReference>